<dbReference type="AlphaFoldDB" id="A0A2I1NAR7"/>
<feature type="transmembrane region" description="Helical" evidence="2">
    <location>
        <begin position="84"/>
        <end position="102"/>
    </location>
</feature>
<evidence type="ECO:0000313" key="5">
    <source>
        <dbReference type="Proteomes" id="UP000234639"/>
    </source>
</evidence>
<feature type="transmembrane region" description="Helical" evidence="2">
    <location>
        <begin position="48"/>
        <end position="72"/>
    </location>
</feature>
<dbReference type="PANTHER" id="PTHR43318:SF1">
    <property type="entry name" value="POLYSACCHARIDE BIOSYNTHESIS PROTEIN EPSC-RELATED"/>
    <property type="match status" value="1"/>
</dbReference>
<dbReference type="InterPro" id="IPR029063">
    <property type="entry name" value="SAM-dependent_MTases_sf"/>
</dbReference>
<feature type="transmembrane region" description="Helical" evidence="2">
    <location>
        <begin position="12"/>
        <end position="36"/>
    </location>
</feature>
<dbReference type="Gene3D" id="3.40.50.720">
    <property type="entry name" value="NAD(P)-binding Rossmann-like Domain"/>
    <property type="match status" value="2"/>
</dbReference>
<dbReference type="Pfam" id="PF02719">
    <property type="entry name" value="Polysacc_synt_2"/>
    <property type="match status" value="1"/>
</dbReference>
<dbReference type="SUPFAM" id="SSF53335">
    <property type="entry name" value="S-adenosyl-L-methionine-dependent methyltransferases"/>
    <property type="match status" value="1"/>
</dbReference>
<evidence type="ECO:0000259" key="3">
    <source>
        <dbReference type="Pfam" id="PF02719"/>
    </source>
</evidence>
<evidence type="ECO:0000256" key="1">
    <source>
        <dbReference type="ARBA" id="ARBA00007430"/>
    </source>
</evidence>
<name>A0A2I1NAR7_9BACT</name>
<accession>A0A2I1NAR7</accession>
<dbReference type="Proteomes" id="UP000234639">
    <property type="component" value="Unassembled WGS sequence"/>
</dbReference>
<reference evidence="4 5" key="1">
    <citation type="submission" date="2017-12" db="EMBL/GenBank/DDBJ databases">
        <title>Phylogenetic diversity of female urinary microbiome.</title>
        <authorList>
            <person name="Thomas-White K."/>
            <person name="Wolfe A.J."/>
        </authorList>
    </citation>
    <scope>NUCLEOTIDE SEQUENCE [LARGE SCALE GENOMIC DNA]</scope>
    <source>
        <strain evidence="4 5">UMB0112</strain>
    </source>
</reference>
<keyword evidence="2" id="KW-0812">Transmembrane</keyword>
<sequence length="596" mass="68291">MTNFFKPTKLKRFLFFLIADFFISVFSTIWAFYLRFSGDMPEVFQKGLLLSCLFLAIFKIFYLWSFKIYLVPWRFFGLYEAKKIFLAHLLAALSFFILFLLLDDVFNPFPRSVIIIDAAISYILISGFRIIKRMFLDSSKKSHQNEPCVVIGATKKAVHIIKGIKEGYINYYAVGVYDERKELVGTSFESFSVRDKSKLKDDIKKQDIKTAIIALRLEQDELNKLHNELINFGIRDVKVFSLLEKESIRDISIEDLLARKPKDLNDDIVKDFMFEKVVLVTGAGGTIGSEICKQCLKFGVKRLIMLDHSEFNLYKINEITKSNKKNVLKLLSVINLKDIEDEVFKEFDIDIVIHAAAYKHVPLCEFNIKSAVKNNILGTKNMIDLSNKYNVKRFVLISTDKAVRPTSIMGTTKRICELYALNQNSKTEFVAVRFGNVLGSSGSVIPKFKEQIKNGENLTVTHPDIVRYFMLVSEACQLVLQAASIAKGGELFVLDMGKQVKIADLAKKMLELANRTDLKVAFTGLRPGEKLYEELLIDENDKQTKFESIFVTNSQKYDLNLLNLQINELLNLDEKDIESKLCEIVPEFSHALNKKD</sequence>
<dbReference type="CDD" id="cd05237">
    <property type="entry name" value="UDP_invert_4-6DH_SDR_e"/>
    <property type="match status" value="1"/>
</dbReference>
<evidence type="ECO:0000313" key="4">
    <source>
        <dbReference type="EMBL" id="PKZ29459.1"/>
    </source>
</evidence>
<dbReference type="InterPro" id="IPR003869">
    <property type="entry name" value="Polysac_CapD-like"/>
</dbReference>
<proteinExistence type="inferred from homology"/>
<organism evidence="4 5">
    <name type="scientific">Campylobacter ureolyticus</name>
    <dbReference type="NCBI Taxonomy" id="827"/>
    <lineage>
        <taxon>Bacteria</taxon>
        <taxon>Pseudomonadati</taxon>
        <taxon>Campylobacterota</taxon>
        <taxon>Epsilonproteobacteria</taxon>
        <taxon>Campylobacterales</taxon>
        <taxon>Campylobacteraceae</taxon>
        <taxon>Campylobacter</taxon>
    </lineage>
</organism>
<dbReference type="InterPro" id="IPR051203">
    <property type="entry name" value="Polysaccharide_Synthase-Rel"/>
</dbReference>
<dbReference type="SUPFAM" id="SSF51735">
    <property type="entry name" value="NAD(P)-binding Rossmann-fold domains"/>
    <property type="match status" value="1"/>
</dbReference>
<keyword evidence="2" id="KW-0472">Membrane</keyword>
<feature type="transmembrane region" description="Helical" evidence="2">
    <location>
        <begin position="114"/>
        <end position="131"/>
    </location>
</feature>
<protein>
    <submittedName>
        <fullName evidence="4">UDP-N-acetylglucosamine 4,6-dehydratase</fullName>
    </submittedName>
</protein>
<comment type="similarity">
    <text evidence="1">Belongs to the polysaccharide synthase family.</text>
</comment>
<gene>
    <name evidence="4" type="ORF">CYJ41_03650</name>
</gene>
<feature type="domain" description="Polysaccharide biosynthesis protein CapD-like" evidence="3">
    <location>
        <begin position="278"/>
        <end position="552"/>
    </location>
</feature>
<comment type="caution">
    <text evidence="4">The sequence shown here is derived from an EMBL/GenBank/DDBJ whole genome shotgun (WGS) entry which is preliminary data.</text>
</comment>
<dbReference type="EMBL" id="PKHU01000003">
    <property type="protein sequence ID" value="PKZ29459.1"/>
    <property type="molecule type" value="Genomic_DNA"/>
</dbReference>
<dbReference type="PANTHER" id="PTHR43318">
    <property type="entry name" value="UDP-N-ACETYLGLUCOSAMINE 4,6-DEHYDRATASE"/>
    <property type="match status" value="1"/>
</dbReference>
<evidence type="ECO:0000256" key="2">
    <source>
        <dbReference type="SAM" id="Phobius"/>
    </source>
</evidence>
<dbReference type="RefSeq" id="WP_101637036.1">
    <property type="nucleotide sequence ID" value="NZ_PKHU01000003.1"/>
</dbReference>
<keyword evidence="2" id="KW-1133">Transmembrane helix</keyword>
<dbReference type="InterPro" id="IPR036291">
    <property type="entry name" value="NAD(P)-bd_dom_sf"/>
</dbReference>